<protein>
    <submittedName>
        <fullName evidence="1">Multidrug resistance-associated protein lethal(2)03659 isoform X1</fullName>
    </submittedName>
</protein>
<dbReference type="EMBL" id="JAUDFV010000018">
    <property type="protein sequence ID" value="KAL2741451.1"/>
    <property type="molecule type" value="Genomic_DNA"/>
</dbReference>
<sequence length="61" mass="7121">MNETSLKELATIDVTEMRTIGHVSVKAYVSYLKMKKLNHSYVLLQNNSYLYQETGFIIQQH</sequence>
<reference evidence="1 2" key="1">
    <citation type="journal article" date="2024" name="Ann. Entomol. Soc. Am.">
        <title>Genomic analyses of the southern and eastern yellowjacket wasps (Hymenoptera: Vespidae) reveal evolutionary signatures of social life.</title>
        <authorList>
            <person name="Catto M.A."/>
            <person name="Caine P.B."/>
            <person name="Orr S.E."/>
            <person name="Hunt B.G."/>
            <person name="Goodisman M.A.D."/>
        </authorList>
    </citation>
    <scope>NUCLEOTIDE SEQUENCE [LARGE SCALE GENOMIC DNA]</scope>
    <source>
        <strain evidence="1">233</strain>
        <tissue evidence="1">Head and thorax</tissue>
    </source>
</reference>
<keyword evidence="2" id="KW-1185">Reference proteome</keyword>
<name>A0ABD2C8R2_VESSQ</name>
<evidence type="ECO:0000313" key="1">
    <source>
        <dbReference type="EMBL" id="KAL2741451.1"/>
    </source>
</evidence>
<comment type="caution">
    <text evidence="1">The sequence shown here is derived from an EMBL/GenBank/DDBJ whole genome shotgun (WGS) entry which is preliminary data.</text>
</comment>
<dbReference type="Proteomes" id="UP001607302">
    <property type="component" value="Unassembled WGS sequence"/>
</dbReference>
<accession>A0ABD2C8R2</accession>
<proteinExistence type="predicted"/>
<gene>
    <name evidence="1" type="ORF">V1478_000147</name>
</gene>
<evidence type="ECO:0000313" key="2">
    <source>
        <dbReference type="Proteomes" id="UP001607302"/>
    </source>
</evidence>
<dbReference type="AlphaFoldDB" id="A0ABD2C8R2"/>
<organism evidence="1 2">
    <name type="scientific">Vespula squamosa</name>
    <name type="common">Southern yellow jacket</name>
    <name type="synonym">Wasp</name>
    <dbReference type="NCBI Taxonomy" id="30214"/>
    <lineage>
        <taxon>Eukaryota</taxon>
        <taxon>Metazoa</taxon>
        <taxon>Ecdysozoa</taxon>
        <taxon>Arthropoda</taxon>
        <taxon>Hexapoda</taxon>
        <taxon>Insecta</taxon>
        <taxon>Pterygota</taxon>
        <taxon>Neoptera</taxon>
        <taxon>Endopterygota</taxon>
        <taxon>Hymenoptera</taxon>
        <taxon>Apocrita</taxon>
        <taxon>Aculeata</taxon>
        <taxon>Vespoidea</taxon>
        <taxon>Vespidae</taxon>
        <taxon>Vespinae</taxon>
        <taxon>Vespula</taxon>
    </lineage>
</organism>